<sequence>MSEENIKNYLKEYCEFVTNVTSKPSLDQKALFERMEEIESESNIKPARLLTAALGLGSEGGEFVEIVKKIFLQGKPFTEDNVFHMKRELGDIIWYWATACMALDLDPYEVINENKSKLEARYGKGFKVEKSEHRKDGDL</sequence>
<protein>
    <submittedName>
        <fullName evidence="2">Pyrophosphatase</fullName>
    </submittedName>
</protein>
<dbReference type="PIRSF" id="PIRSF006639">
    <property type="entry name" value="UCP006639_pph"/>
    <property type="match status" value="1"/>
</dbReference>
<organism evidence="2 3">
    <name type="scientific">SAR86 cluster bacterium</name>
    <dbReference type="NCBI Taxonomy" id="2030880"/>
    <lineage>
        <taxon>Bacteria</taxon>
        <taxon>Pseudomonadati</taxon>
        <taxon>Pseudomonadota</taxon>
        <taxon>Gammaproteobacteria</taxon>
        <taxon>SAR86 cluster</taxon>
    </lineage>
</organism>
<feature type="domain" description="NTP pyrophosphohydrolase MazG-like" evidence="1">
    <location>
        <begin position="53"/>
        <end position="124"/>
    </location>
</feature>
<dbReference type="InterPro" id="IPR011379">
    <property type="entry name" value="MazG-related_GP37"/>
</dbReference>
<dbReference type="Gene3D" id="1.10.287.1080">
    <property type="entry name" value="MazG-like"/>
    <property type="match status" value="1"/>
</dbReference>
<dbReference type="Pfam" id="PF03819">
    <property type="entry name" value="MazG"/>
    <property type="match status" value="1"/>
</dbReference>
<evidence type="ECO:0000313" key="2">
    <source>
        <dbReference type="EMBL" id="RCL41470.1"/>
    </source>
</evidence>
<dbReference type="Proteomes" id="UP000253307">
    <property type="component" value="Unassembled WGS sequence"/>
</dbReference>
<proteinExistence type="predicted"/>
<dbReference type="InterPro" id="IPR004518">
    <property type="entry name" value="MazG-like_dom"/>
</dbReference>
<gene>
    <name evidence="2" type="ORF">DBW96_02120</name>
</gene>
<accession>A0A368BVW3</accession>
<dbReference type="EMBL" id="QOPE01000012">
    <property type="protein sequence ID" value="RCL41470.1"/>
    <property type="molecule type" value="Genomic_DNA"/>
</dbReference>
<name>A0A368BVW3_9GAMM</name>
<evidence type="ECO:0000313" key="3">
    <source>
        <dbReference type="Proteomes" id="UP000253307"/>
    </source>
</evidence>
<dbReference type="AlphaFoldDB" id="A0A368BVW3"/>
<evidence type="ECO:0000259" key="1">
    <source>
        <dbReference type="Pfam" id="PF03819"/>
    </source>
</evidence>
<reference evidence="2 3" key="1">
    <citation type="journal article" date="2018" name="Microbiome">
        <title>Fine metagenomic profile of the Mediterranean stratified and mixed water columns revealed by assembly and recruitment.</title>
        <authorList>
            <person name="Haro-Moreno J.M."/>
            <person name="Lopez-Perez M."/>
            <person name="De La Torre J.R."/>
            <person name="Picazo A."/>
            <person name="Camacho A."/>
            <person name="Rodriguez-Valera F."/>
        </authorList>
    </citation>
    <scope>NUCLEOTIDE SEQUENCE [LARGE SCALE GENOMIC DNA]</scope>
    <source>
        <strain evidence="2">MED-G82</strain>
    </source>
</reference>
<comment type="caution">
    <text evidence="2">The sequence shown here is derived from an EMBL/GenBank/DDBJ whole genome shotgun (WGS) entry which is preliminary data.</text>
</comment>
<dbReference type="SUPFAM" id="SSF101386">
    <property type="entry name" value="all-alpha NTP pyrophosphatases"/>
    <property type="match status" value="1"/>
</dbReference>